<organism evidence="1 2">
    <name type="scientific">Octopus vulgaris</name>
    <name type="common">Common octopus</name>
    <dbReference type="NCBI Taxonomy" id="6645"/>
    <lineage>
        <taxon>Eukaryota</taxon>
        <taxon>Metazoa</taxon>
        <taxon>Spiralia</taxon>
        <taxon>Lophotrochozoa</taxon>
        <taxon>Mollusca</taxon>
        <taxon>Cephalopoda</taxon>
        <taxon>Coleoidea</taxon>
        <taxon>Octopodiformes</taxon>
        <taxon>Octopoda</taxon>
        <taxon>Incirrata</taxon>
        <taxon>Octopodidae</taxon>
        <taxon>Octopus</taxon>
    </lineage>
</organism>
<dbReference type="EMBL" id="OX597831">
    <property type="protein sequence ID" value="CAI9735731.1"/>
    <property type="molecule type" value="Genomic_DNA"/>
</dbReference>
<keyword evidence="2" id="KW-1185">Reference proteome</keyword>
<dbReference type="AlphaFoldDB" id="A0AA36BLK8"/>
<name>A0AA36BLK8_OCTVU</name>
<evidence type="ECO:0000313" key="1">
    <source>
        <dbReference type="EMBL" id="CAI9735731.1"/>
    </source>
</evidence>
<gene>
    <name evidence="1" type="ORF">OCTVUL_1B014555</name>
</gene>
<dbReference type="Proteomes" id="UP001162480">
    <property type="component" value="Chromosome 18"/>
</dbReference>
<accession>A0AA36BLK8</accession>
<sequence>MMGDDVVGDNEKFSNNVCKPSAGIIIGKEGTQGQLEPAFCRFEEIRAVSVFSVFRAVNIVVTIVYRCAVNEVGCDSLSLTDAKLTNIL</sequence>
<proteinExistence type="predicted"/>
<reference evidence="1" key="1">
    <citation type="submission" date="2023-08" db="EMBL/GenBank/DDBJ databases">
        <authorList>
            <person name="Alioto T."/>
            <person name="Alioto T."/>
            <person name="Gomez Garrido J."/>
        </authorList>
    </citation>
    <scope>NUCLEOTIDE SEQUENCE</scope>
</reference>
<protein>
    <submittedName>
        <fullName evidence="1">Uncharacterized protein</fullName>
    </submittedName>
</protein>
<evidence type="ECO:0000313" key="2">
    <source>
        <dbReference type="Proteomes" id="UP001162480"/>
    </source>
</evidence>